<accession>A0A2U1M8G6</accession>
<dbReference type="EMBL" id="PKPP01006141">
    <property type="protein sequence ID" value="PWA57526.1"/>
    <property type="molecule type" value="Genomic_DNA"/>
</dbReference>
<sequence>MWAAAVIQAIFLREKRARIEEVKARIEYRHGIIREKNVDLDEYLRSKVNYSEELCCVFACWLVAVGSRVQLGTVSFYEIEGFIRKVTEWVDGFRANIAKFADLIQEGQTFSPFDASACDGVECLVEAQAKNGEILQLLVVLLDVLHEARVEKQRHVMVMEVHD</sequence>
<dbReference type="AlphaFoldDB" id="A0A2U1M8G6"/>
<comment type="caution">
    <text evidence="1">The sequence shown here is derived from an EMBL/GenBank/DDBJ whole genome shotgun (WGS) entry which is preliminary data.</text>
</comment>
<name>A0A2U1M8G6_ARTAN</name>
<proteinExistence type="predicted"/>
<organism evidence="1 2">
    <name type="scientific">Artemisia annua</name>
    <name type="common">Sweet wormwood</name>
    <dbReference type="NCBI Taxonomy" id="35608"/>
    <lineage>
        <taxon>Eukaryota</taxon>
        <taxon>Viridiplantae</taxon>
        <taxon>Streptophyta</taxon>
        <taxon>Embryophyta</taxon>
        <taxon>Tracheophyta</taxon>
        <taxon>Spermatophyta</taxon>
        <taxon>Magnoliopsida</taxon>
        <taxon>eudicotyledons</taxon>
        <taxon>Gunneridae</taxon>
        <taxon>Pentapetalae</taxon>
        <taxon>asterids</taxon>
        <taxon>campanulids</taxon>
        <taxon>Asterales</taxon>
        <taxon>Asteraceae</taxon>
        <taxon>Asteroideae</taxon>
        <taxon>Anthemideae</taxon>
        <taxon>Artemisiinae</taxon>
        <taxon>Artemisia</taxon>
    </lineage>
</organism>
<evidence type="ECO:0000313" key="1">
    <source>
        <dbReference type="EMBL" id="PWA57526.1"/>
    </source>
</evidence>
<reference evidence="1 2" key="1">
    <citation type="journal article" date="2018" name="Mol. Plant">
        <title>The genome of Artemisia annua provides insight into the evolution of Asteraceae family and artemisinin biosynthesis.</title>
        <authorList>
            <person name="Shen Q."/>
            <person name="Zhang L."/>
            <person name="Liao Z."/>
            <person name="Wang S."/>
            <person name="Yan T."/>
            <person name="Shi P."/>
            <person name="Liu M."/>
            <person name="Fu X."/>
            <person name="Pan Q."/>
            <person name="Wang Y."/>
            <person name="Lv Z."/>
            <person name="Lu X."/>
            <person name="Zhang F."/>
            <person name="Jiang W."/>
            <person name="Ma Y."/>
            <person name="Chen M."/>
            <person name="Hao X."/>
            <person name="Li L."/>
            <person name="Tang Y."/>
            <person name="Lv G."/>
            <person name="Zhou Y."/>
            <person name="Sun X."/>
            <person name="Brodelius P.E."/>
            <person name="Rose J.K.C."/>
            <person name="Tang K."/>
        </authorList>
    </citation>
    <scope>NUCLEOTIDE SEQUENCE [LARGE SCALE GENOMIC DNA]</scope>
    <source>
        <strain evidence="2">cv. Huhao1</strain>
        <tissue evidence="1">Leaf</tissue>
    </source>
</reference>
<evidence type="ECO:0000313" key="2">
    <source>
        <dbReference type="Proteomes" id="UP000245207"/>
    </source>
</evidence>
<dbReference type="Proteomes" id="UP000245207">
    <property type="component" value="Unassembled WGS sequence"/>
</dbReference>
<protein>
    <submittedName>
        <fullName evidence="1">Uncharacterized protein</fullName>
    </submittedName>
</protein>
<keyword evidence="2" id="KW-1185">Reference proteome</keyword>
<gene>
    <name evidence="1" type="ORF">CTI12_AA409340</name>
</gene>